<comment type="caution">
    <text evidence="1">The sequence shown here is derived from an EMBL/GenBank/DDBJ whole genome shotgun (WGS) entry which is preliminary data.</text>
</comment>
<dbReference type="Gene3D" id="3.40.50.2000">
    <property type="entry name" value="Glycogen Phosphorylase B"/>
    <property type="match status" value="2"/>
</dbReference>
<dbReference type="PANTHER" id="PTHR48049">
    <property type="entry name" value="GLYCOSYLTRANSFERASE"/>
    <property type="match status" value="1"/>
</dbReference>
<accession>A0A835J5A0</accession>
<dbReference type="OrthoDB" id="5835829at2759"/>
<dbReference type="SUPFAM" id="SSF53756">
    <property type="entry name" value="UDP-Glycosyltransferase/glycogen phosphorylase"/>
    <property type="match status" value="1"/>
</dbReference>
<reference evidence="1 2" key="1">
    <citation type="submission" date="2020-10" db="EMBL/GenBank/DDBJ databases">
        <title>Plant Genome Project.</title>
        <authorList>
            <person name="Zhang R.-G."/>
        </authorList>
    </citation>
    <scope>NUCLEOTIDE SEQUENCE [LARGE SCALE GENOMIC DNA]</scope>
    <source>
        <strain evidence="1">FAFU-HL-1</strain>
        <tissue evidence="1">Leaf</tissue>
    </source>
</reference>
<proteinExistence type="predicted"/>
<dbReference type="AlphaFoldDB" id="A0A835J5A0"/>
<dbReference type="PANTHER" id="PTHR48049:SF75">
    <property type="entry name" value="UDP-RHAMNOSE:RHAMNOSYLTRANSFERASE 1"/>
    <property type="match status" value="1"/>
</dbReference>
<sequence>MPLRAVGKGKVKLIGDATGNRGLSPNSVANLVTPVSLQASFEKLAREDLPDLILFDFIQCWIPGIAAKFGVSSGYFSVYSASTLAFIGLANELKYPQMRMKPEDFTVVPEWIRFPSLVAHRPDRAAVMFHNMNSPGVSGKSTDHRKFKEAYIDILEELYQKPVFPIGLLPWNTVKDKINHPDLPNWSDAFKFGTEYRMHVQQAHELAHGIELSKMSFIWILRNPEGQDISELFPTGFLDRISDRGIVSI</sequence>
<name>A0A835J5A0_9ROSI</name>
<evidence type="ECO:0000313" key="1">
    <source>
        <dbReference type="EMBL" id="KAF9663342.1"/>
    </source>
</evidence>
<organism evidence="1 2">
    <name type="scientific">Salix dunnii</name>
    <dbReference type="NCBI Taxonomy" id="1413687"/>
    <lineage>
        <taxon>Eukaryota</taxon>
        <taxon>Viridiplantae</taxon>
        <taxon>Streptophyta</taxon>
        <taxon>Embryophyta</taxon>
        <taxon>Tracheophyta</taxon>
        <taxon>Spermatophyta</taxon>
        <taxon>Magnoliopsida</taxon>
        <taxon>eudicotyledons</taxon>
        <taxon>Gunneridae</taxon>
        <taxon>Pentapetalae</taxon>
        <taxon>rosids</taxon>
        <taxon>fabids</taxon>
        <taxon>Malpighiales</taxon>
        <taxon>Salicaceae</taxon>
        <taxon>Saliceae</taxon>
        <taxon>Salix</taxon>
    </lineage>
</organism>
<dbReference type="Proteomes" id="UP000657918">
    <property type="component" value="Unassembled WGS sequence"/>
</dbReference>
<evidence type="ECO:0000313" key="2">
    <source>
        <dbReference type="Proteomes" id="UP000657918"/>
    </source>
</evidence>
<gene>
    <name evidence="1" type="ORF">SADUNF_Sadunf17G0039900</name>
</gene>
<dbReference type="GO" id="GO:0035251">
    <property type="term" value="F:UDP-glucosyltransferase activity"/>
    <property type="evidence" value="ECO:0007669"/>
    <property type="project" value="InterPro"/>
</dbReference>
<dbReference type="EMBL" id="JADGMS010000017">
    <property type="protein sequence ID" value="KAF9663342.1"/>
    <property type="molecule type" value="Genomic_DNA"/>
</dbReference>
<keyword evidence="2" id="KW-1185">Reference proteome</keyword>
<protein>
    <submittedName>
        <fullName evidence="1">Uncharacterized protein</fullName>
    </submittedName>
</protein>
<dbReference type="InterPro" id="IPR050481">
    <property type="entry name" value="UDP-glycosyltransf_plant"/>
</dbReference>